<dbReference type="STRING" id="1348253.LK09_14355"/>
<evidence type="ECO:0008006" key="6">
    <source>
        <dbReference type="Google" id="ProtNLM"/>
    </source>
</evidence>
<dbReference type="Proteomes" id="UP000031030">
    <property type="component" value="Unassembled WGS sequence"/>
</dbReference>
<evidence type="ECO:0000313" key="5">
    <source>
        <dbReference type="Proteomes" id="UP000031030"/>
    </source>
</evidence>
<comment type="caution">
    <text evidence="4">The sequence shown here is derived from an EMBL/GenBank/DDBJ whole genome shotgun (WGS) entry which is preliminary data.</text>
</comment>
<dbReference type="InterPro" id="IPR009430">
    <property type="entry name" value="GvpL/GvpF"/>
</dbReference>
<evidence type="ECO:0000256" key="3">
    <source>
        <dbReference type="ARBA" id="ARBA00035643"/>
    </source>
</evidence>
<dbReference type="PANTHER" id="PTHR36852:SF1">
    <property type="entry name" value="PROTEIN GVPL 2"/>
    <property type="match status" value="1"/>
</dbReference>
<comment type="similarity">
    <text evidence="3">Belongs to the gas vesicle GvpF/GvpL family.</text>
</comment>
<dbReference type="Pfam" id="PF06386">
    <property type="entry name" value="GvpL_GvpF"/>
    <property type="match status" value="1"/>
</dbReference>
<accession>A0A0B2A4M8</accession>
<dbReference type="OrthoDB" id="4864106at2"/>
<gene>
    <name evidence="4" type="ORF">LK09_14355</name>
</gene>
<name>A0A0B2A4M8_9MICO</name>
<keyword evidence="5" id="KW-1185">Reference proteome</keyword>
<dbReference type="GO" id="GO:0031411">
    <property type="term" value="C:gas vesicle"/>
    <property type="evidence" value="ECO:0007669"/>
    <property type="project" value="UniProtKB-SubCell"/>
</dbReference>
<comment type="subcellular location">
    <subcellularLocation>
        <location evidence="2">Gas vesicle</location>
    </subcellularLocation>
</comment>
<dbReference type="AlphaFoldDB" id="A0A0B2A4M8"/>
<evidence type="ECO:0000256" key="1">
    <source>
        <dbReference type="ARBA" id="ARBA00022987"/>
    </source>
</evidence>
<sequence>MTATDTDQYVYGIVRTGTPTPPVAGVDDEPVDVLTAGDLAVLVSPVVDAGEIGTPENLLAHSRVLDQVAAGDAVLPMAFGTVVPDADVLVEDILPRLHDDYLERLHRIEGATQFTVRARYVEDAVLAEVIWENPNIARLRESTVGTTEEESYNERIELGRSVSDAIGRKAEEDARALSERLTPLSRDLVIRERTSAEDVAEIVALVDRNAQADFERAVESLAAESAGRIIFRLLGPQAPYDFVGEV</sequence>
<organism evidence="4 5">
    <name type="scientific">Microbacterium mangrovi</name>
    <dbReference type="NCBI Taxonomy" id="1348253"/>
    <lineage>
        <taxon>Bacteria</taxon>
        <taxon>Bacillati</taxon>
        <taxon>Actinomycetota</taxon>
        <taxon>Actinomycetes</taxon>
        <taxon>Micrococcales</taxon>
        <taxon>Microbacteriaceae</taxon>
        <taxon>Microbacterium</taxon>
    </lineage>
</organism>
<dbReference type="RefSeq" id="WP_039400853.1">
    <property type="nucleotide sequence ID" value="NZ_JTDK01000014.1"/>
</dbReference>
<dbReference type="PANTHER" id="PTHR36852">
    <property type="entry name" value="PROTEIN GVPL 2"/>
    <property type="match status" value="1"/>
</dbReference>
<protein>
    <recommendedName>
        <fullName evidence="6">Gas vesicle synthesis protein GvpL/GvpF</fullName>
    </recommendedName>
</protein>
<evidence type="ECO:0000313" key="4">
    <source>
        <dbReference type="EMBL" id="KHK96533.1"/>
    </source>
</evidence>
<dbReference type="GO" id="GO:0031412">
    <property type="term" value="P:gas vesicle organization"/>
    <property type="evidence" value="ECO:0007669"/>
    <property type="project" value="InterPro"/>
</dbReference>
<dbReference type="EMBL" id="JTDK01000014">
    <property type="protein sequence ID" value="KHK96533.1"/>
    <property type="molecule type" value="Genomic_DNA"/>
</dbReference>
<evidence type="ECO:0000256" key="2">
    <source>
        <dbReference type="ARBA" id="ARBA00035108"/>
    </source>
</evidence>
<keyword evidence="1" id="KW-0304">Gas vesicle</keyword>
<proteinExistence type="inferred from homology"/>
<reference evidence="4 5" key="1">
    <citation type="submission" date="2014-11" db="EMBL/GenBank/DDBJ databases">
        <title>Genome sequence of Microbacterium mangrovi MUSC 115(T).</title>
        <authorList>
            <person name="Lee L.-H."/>
        </authorList>
    </citation>
    <scope>NUCLEOTIDE SEQUENCE [LARGE SCALE GENOMIC DNA]</scope>
    <source>
        <strain evidence="4 5">MUSC 115</strain>
    </source>
</reference>